<accession>A0ABQ7S7H6</accession>
<dbReference type="InterPro" id="IPR031793">
    <property type="entry name" value="KICSTOR_ITFG2"/>
</dbReference>
<evidence type="ECO:0000256" key="1">
    <source>
        <dbReference type="ARBA" id="ARBA00022574"/>
    </source>
</evidence>
<dbReference type="EMBL" id="JAIFTH010000510">
    <property type="protein sequence ID" value="KAG9509377.1"/>
    <property type="molecule type" value="Genomic_DNA"/>
</dbReference>
<protein>
    <submittedName>
        <fullName evidence="5">KICSTOR complex protein ITFG2</fullName>
    </submittedName>
</protein>
<dbReference type="SUPFAM" id="SSF50978">
    <property type="entry name" value="WD40 repeat-like"/>
    <property type="match status" value="1"/>
</dbReference>
<evidence type="ECO:0000256" key="3">
    <source>
        <dbReference type="PROSITE-ProRule" id="PRU00221"/>
    </source>
</evidence>
<feature type="region of interest" description="Disordered" evidence="4">
    <location>
        <begin position="79"/>
        <end position="109"/>
    </location>
</feature>
<keyword evidence="1 3" id="KW-0853">WD repeat</keyword>
<dbReference type="PROSITE" id="PS50294">
    <property type="entry name" value="WD_REPEATS_REGION"/>
    <property type="match status" value="2"/>
</dbReference>
<organism evidence="5 6">
    <name type="scientific">Fragariocoptes setiger</name>
    <dbReference type="NCBI Taxonomy" id="1670756"/>
    <lineage>
        <taxon>Eukaryota</taxon>
        <taxon>Metazoa</taxon>
        <taxon>Ecdysozoa</taxon>
        <taxon>Arthropoda</taxon>
        <taxon>Chelicerata</taxon>
        <taxon>Arachnida</taxon>
        <taxon>Acari</taxon>
        <taxon>Acariformes</taxon>
        <taxon>Trombidiformes</taxon>
        <taxon>Prostigmata</taxon>
        <taxon>Eupodina</taxon>
        <taxon>Eriophyoidea</taxon>
        <taxon>Phytoptidae</taxon>
        <taxon>Fragariocoptes</taxon>
    </lineage>
</organism>
<proteinExistence type="predicted"/>
<dbReference type="InterPro" id="IPR015943">
    <property type="entry name" value="WD40/YVTN_repeat-like_dom_sf"/>
</dbReference>
<feature type="region of interest" description="Disordered" evidence="4">
    <location>
        <begin position="804"/>
        <end position="851"/>
    </location>
</feature>
<comment type="caution">
    <text evidence="5">The sequence shown here is derived from an EMBL/GenBank/DDBJ whole genome shotgun (WGS) entry which is preliminary data.</text>
</comment>
<keyword evidence="2" id="KW-0677">Repeat</keyword>
<gene>
    <name evidence="5" type="primary">Itfg2</name>
    <name evidence="5" type="ORF">GZH46_02108</name>
</gene>
<feature type="repeat" description="WD" evidence="3">
    <location>
        <begin position="245"/>
        <end position="287"/>
    </location>
</feature>
<feature type="region of interest" description="Disordered" evidence="4">
    <location>
        <begin position="127"/>
        <end position="155"/>
    </location>
</feature>
<dbReference type="InterPro" id="IPR019775">
    <property type="entry name" value="WD40_repeat_CS"/>
</dbReference>
<feature type="repeat" description="WD" evidence="3">
    <location>
        <begin position="382"/>
        <end position="424"/>
    </location>
</feature>
<dbReference type="PANTHER" id="PTHR16317">
    <property type="entry name" value="INTEGRIN ALPHA REPEAT DOMAIN-CONTAINING"/>
    <property type="match status" value="1"/>
</dbReference>
<evidence type="ECO:0000313" key="5">
    <source>
        <dbReference type="EMBL" id="KAG9509377.1"/>
    </source>
</evidence>
<dbReference type="PANTHER" id="PTHR16317:SF1">
    <property type="entry name" value="KICSTOR COMPLEX PROTEIN ITFG2"/>
    <property type="match status" value="1"/>
</dbReference>
<reference evidence="5 6" key="1">
    <citation type="submission" date="2020-10" db="EMBL/GenBank/DDBJ databases">
        <authorList>
            <person name="Klimov P.B."/>
            <person name="Dyachkov S.M."/>
            <person name="Chetverikov P.E."/>
        </authorList>
    </citation>
    <scope>NUCLEOTIDE SEQUENCE [LARGE SCALE GENOMIC DNA]</scope>
    <source>
        <strain evidence="5">BMOC 18-1129-001#AD2665</strain>
        <tissue evidence="5">Entire mites</tissue>
    </source>
</reference>
<feature type="compositionally biased region" description="Basic and acidic residues" evidence="4">
    <location>
        <begin position="815"/>
        <end position="850"/>
    </location>
</feature>
<dbReference type="PROSITE" id="PS00678">
    <property type="entry name" value="WD_REPEATS_1"/>
    <property type="match status" value="2"/>
</dbReference>
<dbReference type="Pfam" id="PF00400">
    <property type="entry name" value="WD40"/>
    <property type="match status" value="2"/>
</dbReference>
<evidence type="ECO:0000313" key="6">
    <source>
        <dbReference type="Proteomes" id="UP000825002"/>
    </source>
</evidence>
<name>A0ABQ7S7H6_9ACAR</name>
<dbReference type="InterPro" id="IPR036322">
    <property type="entry name" value="WD40_repeat_dom_sf"/>
</dbReference>
<dbReference type="InterPro" id="IPR001680">
    <property type="entry name" value="WD40_rpt"/>
</dbReference>
<dbReference type="SUPFAM" id="SSF82171">
    <property type="entry name" value="DPP6 N-terminal domain-like"/>
    <property type="match status" value="1"/>
</dbReference>
<evidence type="ECO:0000256" key="2">
    <source>
        <dbReference type="ARBA" id="ARBA00022737"/>
    </source>
</evidence>
<dbReference type="Proteomes" id="UP000825002">
    <property type="component" value="Unassembled WGS sequence"/>
</dbReference>
<evidence type="ECO:0000256" key="4">
    <source>
        <dbReference type="SAM" id="MobiDB-lite"/>
    </source>
</evidence>
<sequence>MANPVSANFYPCGDWVPQGVAKENPERIRMEPEQLRQLIAEAKNKANQLSAGNIENQVLKDGSTDVDDDDAIIAEYGLDDFDDSANDTQPMNVDSHPSFENPDADDDGETNEIRAQDLASELAGLTYYPSNHDDPYLRPYDSSAPPEDDSENEAEELKIQPGDNLIVVGHVSRGSPELEVYLYNQVDEELYLHHDVLLGEYPCCVRWLSRARGKDGNYAIVGNMSSDIEIWNLDVVDILEPLAQLKGHKGAVIDICCNNKAKHLVASGGADLTIRVWNVDTLSCETRFKALGEVASLQFDPNSANGPLLAGDLSKNVALYDFNTNVPIRQWNLKGEVEKVYWPQHCAKYASKSMFYASDDKGYVYKFDSEQADVKTGQMFKLKAHDGAVSGLLTSPRWPNMLVTSSADESIKVWDLDELDKHQRPVLVHTIDHLKLSSSWSESIDISLVLLVVDDALLIDKFRNTFEECSPSTSIKFKFHTNRLCGSDLIKVGSIWISVSTFAPLLLVSASLQDESSSALDLDLSLSAKTRVLIGTECRYDLRDSGWLSRRPIAVVYSDKQFSYLLIRVFDAIIDYIKVIFSSINFKNFERSSVTKNALVIGDADNDRKNELVCANLQGELAIFKGHKSSCIARANDLGMVTACIIGDIKNIGKNQVIAINTEGWLYVFDAPHSGRNGPSQSAEGSIQINQDHELDTCPEPTILVSNYEQRMPANAKVILLADLDGDGLVEVIIGLTDRVLRTYRWVRVSETKGKLVGIYKWEFADQIGAVSLNPSQHENCLDIIVAQPGGTYARLECVEKRPTMSADGAGDAKNTNEEPAARLDQSKNRQSDNEHTKKALTRVRDRSSSDDDNVQTEYIWKLTPEYHQLSLAQMRNPHISTDIIGGINLCKDSKRNPSESSKSSSLIVISTLDGTLMLVDKDEILWSMQVDHQLFASSKLDLTMSRKESNNQDRSDLDKNEESSQYLIACAWDGKTYIIDERRNYLRFKFPEAVSSFTSGNYYFNGRNHPSIVYATFQNRIILYYDIELKSVRPRYVLNEIMIQPHLSDIYATLLKMSSASEAATQHSVSALRRTIQRILYEEIEQFE</sequence>
<dbReference type="PROSITE" id="PS50082">
    <property type="entry name" value="WD_REPEATS_2"/>
    <property type="match status" value="2"/>
</dbReference>
<dbReference type="Pfam" id="PF15907">
    <property type="entry name" value="Itfg2"/>
    <property type="match status" value="2"/>
</dbReference>
<dbReference type="SMART" id="SM00320">
    <property type="entry name" value="WD40"/>
    <property type="match status" value="5"/>
</dbReference>
<dbReference type="Gene3D" id="2.130.10.10">
    <property type="entry name" value="YVTN repeat-like/Quinoprotein amine dehydrogenase"/>
    <property type="match status" value="1"/>
</dbReference>
<keyword evidence="6" id="KW-1185">Reference proteome</keyword>